<dbReference type="InterPro" id="IPR004276">
    <property type="entry name" value="GlycoTrans_28_N"/>
</dbReference>
<dbReference type="InterPro" id="IPR007235">
    <property type="entry name" value="Glyco_trans_28_C"/>
</dbReference>
<evidence type="ECO:0000256" key="10">
    <source>
        <dbReference type="HAMAP-Rule" id="MF_00033"/>
    </source>
</evidence>
<comment type="function">
    <text evidence="10">Cell wall formation. Catalyzes the transfer of a GlcNAc subunit on undecaprenyl-pyrophosphoryl-MurNAc-pentapeptide (lipid intermediate I) to form undecaprenyl-pyrophosphoryl-MurNAc-(pentapeptide)GlcNAc (lipid intermediate II).</text>
</comment>
<name>A0A369B7H9_9FIRM</name>
<dbReference type="GO" id="GO:0005975">
    <property type="term" value="P:carbohydrate metabolic process"/>
    <property type="evidence" value="ECO:0007669"/>
    <property type="project" value="InterPro"/>
</dbReference>
<dbReference type="InterPro" id="IPR006009">
    <property type="entry name" value="GlcNAc_MurG"/>
</dbReference>
<accession>A0A369B7H9</accession>
<organism evidence="13 14">
    <name type="scientific">Anaerobacterium chartisolvens</name>
    <dbReference type="NCBI Taxonomy" id="1297424"/>
    <lineage>
        <taxon>Bacteria</taxon>
        <taxon>Bacillati</taxon>
        <taxon>Bacillota</taxon>
        <taxon>Clostridia</taxon>
        <taxon>Eubacteriales</taxon>
        <taxon>Oscillospiraceae</taxon>
        <taxon>Anaerobacterium</taxon>
    </lineage>
</organism>
<dbReference type="EMBL" id="QPJT01000010">
    <property type="protein sequence ID" value="RCX16558.1"/>
    <property type="molecule type" value="Genomic_DNA"/>
</dbReference>
<sequence>MKVLIAGGGTAGHINPGISIAKHIKNKSPDAKIVFAGTKRGLETSLVPREGFELRLITVRGFKRKLSADTFIAVKELFQGIIEARGIIKELKPDVVIGTGGYVCGPVLFIASRMKIPTLIHEQNAFPGVTNRILSRFVNAVAISFKESRGYFKSAKELCFTGNPVRQEMALASRTEARKNLGLPLEQRIVVVMGGSRGAEKINDTVADMVLKNLKRSDLRLIFATGEGQFERINDRLKDADPQYVQVLPYIYDTANVMASADIVICRAGAITTSELTVMGVPSILIPSPYVTANHQEYNARALEKNGAAVVILEKDLSCDILYNQMTELLKDREQLCKMSRNAKKMGISNACEKIYEIITQIIGPRGVK</sequence>
<feature type="binding site" evidence="10">
    <location>
        <position position="124"/>
    </location>
    <ligand>
        <name>UDP-N-acetyl-alpha-D-glucosamine</name>
        <dbReference type="ChEBI" id="CHEBI:57705"/>
    </ligand>
</feature>
<dbReference type="Gene3D" id="3.40.50.2000">
    <property type="entry name" value="Glycogen Phosphorylase B"/>
    <property type="match status" value="2"/>
</dbReference>
<proteinExistence type="inferred from homology"/>
<dbReference type="RefSeq" id="WP_114297721.1">
    <property type="nucleotide sequence ID" value="NZ_QPJT01000010.1"/>
</dbReference>
<reference evidence="13 14" key="1">
    <citation type="submission" date="2018-07" db="EMBL/GenBank/DDBJ databases">
        <title>Genomic Encyclopedia of Type Strains, Phase IV (KMG-IV): sequencing the most valuable type-strain genomes for metagenomic binning, comparative biology and taxonomic classification.</title>
        <authorList>
            <person name="Goeker M."/>
        </authorList>
    </citation>
    <scope>NUCLEOTIDE SEQUENCE [LARGE SCALE GENOMIC DNA]</scope>
    <source>
        <strain evidence="13 14">DSM 27016</strain>
    </source>
</reference>
<evidence type="ECO:0000259" key="11">
    <source>
        <dbReference type="Pfam" id="PF03033"/>
    </source>
</evidence>
<evidence type="ECO:0000259" key="12">
    <source>
        <dbReference type="Pfam" id="PF04101"/>
    </source>
</evidence>
<evidence type="ECO:0000256" key="2">
    <source>
        <dbReference type="ARBA" id="ARBA00022618"/>
    </source>
</evidence>
<dbReference type="GO" id="GO:0051991">
    <property type="term" value="F:UDP-N-acetyl-D-glucosamine:N-acetylmuramoyl-L-alanyl-D-glutamyl-meso-2,6-diaminopimelyl-D-alanyl-D-alanine-diphosphoundecaprenol 4-beta-N-acetylglucosaminlytransferase activity"/>
    <property type="evidence" value="ECO:0007669"/>
    <property type="project" value="RHEA"/>
</dbReference>
<dbReference type="Proteomes" id="UP000253034">
    <property type="component" value="Unassembled WGS sequence"/>
</dbReference>
<keyword evidence="5 10" id="KW-0133">Cell shape</keyword>
<dbReference type="AlphaFoldDB" id="A0A369B7H9"/>
<evidence type="ECO:0000256" key="4">
    <source>
        <dbReference type="ARBA" id="ARBA00022679"/>
    </source>
</evidence>
<feature type="binding site" evidence="10">
    <location>
        <position position="196"/>
    </location>
    <ligand>
        <name>UDP-N-acetyl-alpha-D-glucosamine</name>
        <dbReference type="ChEBI" id="CHEBI:57705"/>
    </ligand>
</feature>
<dbReference type="HAMAP" id="MF_00033">
    <property type="entry name" value="MurG"/>
    <property type="match status" value="1"/>
</dbReference>
<dbReference type="GO" id="GO:0008360">
    <property type="term" value="P:regulation of cell shape"/>
    <property type="evidence" value="ECO:0007669"/>
    <property type="project" value="UniProtKB-KW"/>
</dbReference>
<keyword evidence="7 10" id="KW-0472">Membrane</keyword>
<feature type="binding site" evidence="10">
    <location>
        <position position="166"/>
    </location>
    <ligand>
        <name>UDP-N-acetyl-alpha-D-glucosamine</name>
        <dbReference type="ChEBI" id="CHEBI:57705"/>
    </ligand>
</feature>
<comment type="subcellular location">
    <subcellularLocation>
        <location evidence="10">Cell membrane</location>
        <topology evidence="10">Peripheral membrane protein</topology>
        <orientation evidence="10">Cytoplasmic side</orientation>
    </subcellularLocation>
</comment>
<keyword evidence="2 10" id="KW-0132">Cell division</keyword>
<feature type="domain" description="Glycosyl transferase family 28 C-terminal" evidence="12">
    <location>
        <begin position="189"/>
        <end position="352"/>
    </location>
</feature>
<dbReference type="Pfam" id="PF04101">
    <property type="entry name" value="Glyco_tran_28_C"/>
    <property type="match status" value="1"/>
</dbReference>
<dbReference type="NCBIfam" id="TIGR01133">
    <property type="entry name" value="murG"/>
    <property type="match status" value="1"/>
</dbReference>
<evidence type="ECO:0000256" key="9">
    <source>
        <dbReference type="ARBA" id="ARBA00023316"/>
    </source>
</evidence>
<feature type="domain" description="Glycosyltransferase family 28 N-terminal" evidence="11">
    <location>
        <begin position="3"/>
        <end position="143"/>
    </location>
</feature>
<keyword evidence="1 10" id="KW-1003">Cell membrane</keyword>
<keyword evidence="4 10" id="KW-0808">Transferase</keyword>
<dbReference type="CDD" id="cd03785">
    <property type="entry name" value="GT28_MurG"/>
    <property type="match status" value="1"/>
</dbReference>
<protein>
    <recommendedName>
        <fullName evidence="10">UDP-N-acetylglucosamine--N-acetylmuramyl-(pentapeptide) pyrophosphoryl-undecaprenol N-acetylglucosamine transferase</fullName>
        <ecNumber evidence="10">2.4.1.227</ecNumber>
    </recommendedName>
    <alternativeName>
        <fullName evidence="10">Undecaprenyl-PP-MurNAc-pentapeptide-UDPGlcNAc GlcNAc transferase</fullName>
    </alternativeName>
</protein>
<dbReference type="PANTHER" id="PTHR21015">
    <property type="entry name" value="UDP-N-ACETYLGLUCOSAMINE--N-ACETYLMURAMYL-(PENTAPEPTIDE) PYROPHOSPHORYL-UNDECAPRENOL N-ACETYLGLUCOSAMINE TRANSFERASE 1"/>
    <property type="match status" value="1"/>
</dbReference>
<comment type="caution">
    <text evidence="10">Lacks conserved residue(s) required for the propagation of feature annotation.</text>
</comment>
<evidence type="ECO:0000256" key="8">
    <source>
        <dbReference type="ARBA" id="ARBA00023306"/>
    </source>
</evidence>
<evidence type="ECO:0000256" key="6">
    <source>
        <dbReference type="ARBA" id="ARBA00022984"/>
    </source>
</evidence>
<comment type="catalytic activity">
    <reaction evidence="10">
        <text>di-trans,octa-cis-undecaprenyl diphospho-N-acetyl-alpha-D-muramoyl-L-alanyl-D-glutamyl-meso-2,6-diaminopimeloyl-D-alanyl-D-alanine + UDP-N-acetyl-alpha-D-glucosamine = di-trans,octa-cis-undecaprenyl diphospho-[N-acetyl-alpha-D-glucosaminyl-(1-&gt;4)]-N-acetyl-alpha-D-muramoyl-L-alanyl-D-glutamyl-meso-2,6-diaminopimeloyl-D-alanyl-D-alanine + UDP + H(+)</text>
        <dbReference type="Rhea" id="RHEA:31227"/>
        <dbReference type="ChEBI" id="CHEBI:15378"/>
        <dbReference type="ChEBI" id="CHEBI:57705"/>
        <dbReference type="ChEBI" id="CHEBI:58223"/>
        <dbReference type="ChEBI" id="CHEBI:61387"/>
        <dbReference type="ChEBI" id="CHEBI:61388"/>
        <dbReference type="EC" id="2.4.1.227"/>
    </reaction>
</comment>
<comment type="similarity">
    <text evidence="10">Belongs to the glycosyltransferase 28 family. MurG subfamily.</text>
</comment>
<evidence type="ECO:0000313" key="13">
    <source>
        <dbReference type="EMBL" id="RCX16558.1"/>
    </source>
</evidence>
<feature type="binding site" evidence="10">
    <location>
        <begin position="10"/>
        <end position="12"/>
    </location>
    <ligand>
        <name>UDP-N-acetyl-alpha-D-glucosamine</name>
        <dbReference type="ChEBI" id="CHEBI:57705"/>
    </ligand>
</feature>
<dbReference type="GO" id="GO:0071555">
    <property type="term" value="P:cell wall organization"/>
    <property type="evidence" value="ECO:0007669"/>
    <property type="project" value="UniProtKB-KW"/>
</dbReference>
<evidence type="ECO:0000256" key="5">
    <source>
        <dbReference type="ARBA" id="ARBA00022960"/>
    </source>
</evidence>
<dbReference type="UniPathway" id="UPA00219"/>
<dbReference type="EC" id="2.4.1.227" evidence="10"/>
<evidence type="ECO:0000256" key="1">
    <source>
        <dbReference type="ARBA" id="ARBA00022475"/>
    </source>
</evidence>
<dbReference type="GO" id="GO:0005886">
    <property type="term" value="C:plasma membrane"/>
    <property type="evidence" value="ECO:0007669"/>
    <property type="project" value="UniProtKB-SubCell"/>
</dbReference>
<comment type="caution">
    <text evidence="13">The sequence shown here is derived from an EMBL/GenBank/DDBJ whole genome shotgun (WGS) entry which is preliminary data.</text>
</comment>
<dbReference type="GO" id="GO:0009252">
    <property type="term" value="P:peptidoglycan biosynthetic process"/>
    <property type="evidence" value="ECO:0007669"/>
    <property type="project" value="UniProtKB-UniRule"/>
</dbReference>
<keyword evidence="8 10" id="KW-0131">Cell cycle</keyword>
<evidence type="ECO:0000313" key="14">
    <source>
        <dbReference type="Proteomes" id="UP000253034"/>
    </source>
</evidence>
<feature type="binding site" evidence="10">
    <location>
        <position position="251"/>
    </location>
    <ligand>
        <name>UDP-N-acetyl-alpha-D-glucosamine</name>
        <dbReference type="ChEBI" id="CHEBI:57705"/>
    </ligand>
</feature>
<dbReference type="Pfam" id="PF03033">
    <property type="entry name" value="Glyco_transf_28"/>
    <property type="match status" value="1"/>
</dbReference>
<keyword evidence="3 10" id="KW-0328">Glycosyltransferase</keyword>
<dbReference type="PANTHER" id="PTHR21015:SF22">
    <property type="entry name" value="GLYCOSYLTRANSFERASE"/>
    <property type="match status" value="1"/>
</dbReference>
<evidence type="ECO:0000256" key="7">
    <source>
        <dbReference type="ARBA" id="ARBA00023136"/>
    </source>
</evidence>
<keyword evidence="9 10" id="KW-0961">Cell wall biogenesis/degradation</keyword>
<keyword evidence="14" id="KW-1185">Reference proteome</keyword>
<gene>
    <name evidence="10" type="primary">murG</name>
    <name evidence="13" type="ORF">DFR58_11051</name>
</gene>
<dbReference type="GO" id="GO:0051301">
    <property type="term" value="P:cell division"/>
    <property type="evidence" value="ECO:0007669"/>
    <property type="project" value="UniProtKB-KW"/>
</dbReference>
<dbReference type="SUPFAM" id="SSF53756">
    <property type="entry name" value="UDP-Glycosyltransferase/glycogen phosphorylase"/>
    <property type="match status" value="1"/>
</dbReference>
<feature type="binding site" evidence="10">
    <location>
        <position position="296"/>
    </location>
    <ligand>
        <name>UDP-N-acetyl-alpha-D-glucosamine</name>
        <dbReference type="ChEBI" id="CHEBI:57705"/>
    </ligand>
</feature>
<dbReference type="OrthoDB" id="9808936at2"/>
<evidence type="ECO:0000256" key="3">
    <source>
        <dbReference type="ARBA" id="ARBA00022676"/>
    </source>
</evidence>
<dbReference type="GO" id="GO:0050511">
    <property type="term" value="F:undecaprenyldiphospho-muramoylpentapeptide beta-N-acetylglucosaminyltransferase activity"/>
    <property type="evidence" value="ECO:0007669"/>
    <property type="project" value="UniProtKB-UniRule"/>
</dbReference>
<comment type="pathway">
    <text evidence="10">Cell wall biogenesis; peptidoglycan biosynthesis.</text>
</comment>
<keyword evidence="6 10" id="KW-0573">Peptidoglycan synthesis</keyword>